<dbReference type="AlphaFoldDB" id="D2RGD4"/>
<dbReference type="EMBL" id="CP001857">
    <property type="protein sequence ID" value="ADB57359.1"/>
    <property type="molecule type" value="Genomic_DNA"/>
</dbReference>
<keyword evidence="2" id="KW-0449">Lipoprotein</keyword>
<dbReference type="SUPFAM" id="SSF143631">
    <property type="entry name" value="ApbE-like"/>
    <property type="match status" value="1"/>
</dbReference>
<protein>
    <recommendedName>
        <fullName evidence="1">UPF0280 protein Arcpr_0289</fullName>
    </recommendedName>
</protein>
<gene>
    <name evidence="2" type="ordered locus">Arcpr_0289</name>
</gene>
<dbReference type="Gene3D" id="3.10.520.10">
    <property type="entry name" value="ApbE-like domains"/>
    <property type="match status" value="1"/>
</dbReference>
<dbReference type="InterPro" id="IPR037456">
    <property type="entry name" value="MA1715-like"/>
</dbReference>
<comment type="similarity">
    <text evidence="1">Belongs to the UPF0280 family.</text>
</comment>
<dbReference type="InterPro" id="IPR007183">
    <property type="entry name" value="UPF0280"/>
</dbReference>
<dbReference type="NCBIfam" id="NF003324">
    <property type="entry name" value="PRK04334.1-4"/>
    <property type="match status" value="1"/>
</dbReference>
<dbReference type="InterPro" id="IPR003374">
    <property type="entry name" value="ApbE-like_sf"/>
</dbReference>
<dbReference type="HOGENOM" id="CLU_074757_0_0_2"/>
<proteinExistence type="inferred from homology"/>
<dbReference type="RefSeq" id="WP_012939695.1">
    <property type="nucleotide sequence ID" value="NC_013741.1"/>
</dbReference>
<dbReference type="Proteomes" id="UP000001901">
    <property type="component" value="Chromosome"/>
</dbReference>
<dbReference type="STRING" id="572546.Arcpr_0289"/>
<accession>D2RGD4</accession>
<name>D2RGD4_ARCPA</name>
<dbReference type="OrthoDB" id="50299at2157"/>
<dbReference type="KEGG" id="apo:Arcpr_0289"/>
<dbReference type="PIRSF" id="PIRSF006421">
    <property type="entry name" value="UCP006421"/>
    <property type="match status" value="1"/>
</dbReference>
<dbReference type="PaxDb" id="572546-Arcpr_0289"/>
<organism evidence="2 3">
    <name type="scientific">Archaeoglobus profundus (strain DSM 5631 / JCM 9629 / NBRC 100127 / Av18)</name>
    <dbReference type="NCBI Taxonomy" id="572546"/>
    <lineage>
        <taxon>Archaea</taxon>
        <taxon>Methanobacteriati</taxon>
        <taxon>Methanobacteriota</taxon>
        <taxon>Archaeoglobi</taxon>
        <taxon>Archaeoglobales</taxon>
        <taxon>Archaeoglobaceae</taxon>
        <taxon>Archaeoglobus</taxon>
    </lineage>
</organism>
<keyword evidence="3" id="KW-1185">Reference proteome</keyword>
<evidence type="ECO:0000313" key="3">
    <source>
        <dbReference type="Proteomes" id="UP000001901"/>
    </source>
</evidence>
<dbReference type="eggNOG" id="arCOG04376">
    <property type="taxonomic scope" value="Archaea"/>
</dbReference>
<sequence>MYKRFKFQHKETIVTVLLDDDSYYDIVVEAILTARKAIESMIKRDPLFQVTLEPYDCDGFIVGRMCQASKIAGVGPMASVAGVIAQYAVERAVEEGAKFVVVDNGGDIAMYLDRPIRVGVFTYSQKLCFEIDQKGFYAVCTSSGTIGHSISFGFADACTIFARDACVADAFATALCNEIKEGFGREEIEKTLRLFWEKAKEHILGAVVVKGDVVGFAGNVPKIVKGVVKPDLITKG</sequence>
<evidence type="ECO:0000256" key="1">
    <source>
        <dbReference type="HAMAP-Rule" id="MF_01079"/>
    </source>
</evidence>
<dbReference type="HAMAP" id="MF_01079">
    <property type="entry name" value="UPF0280"/>
    <property type="match status" value="1"/>
</dbReference>
<dbReference type="GeneID" id="8738942"/>
<reference evidence="2 3" key="1">
    <citation type="journal article" date="2010" name="Stand. Genomic Sci.">
        <title>Complete genome sequence of Archaeoglobus profundus type strain (AV18).</title>
        <authorList>
            <person name="von Jan M."/>
            <person name="Lapidus A."/>
            <person name="Del Rio T.G."/>
            <person name="Copeland A."/>
            <person name="Tice H."/>
            <person name="Cheng J.F."/>
            <person name="Lucas S."/>
            <person name="Chen F."/>
            <person name="Nolan M."/>
            <person name="Goodwin L."/>
            <person name="Han C."/>
            <person name="Pitluck S."/>
            <person name="Liolios K."/>
            <person name="Ivanova N."/>
            <person name="Mavromatis K."/>
            <person name="Ovchinnikova G."/>
            <person name="Chertkov O."/>
            <person name="Pati A."/>
            <person name="Chen A."/>
            <person name="Palaniappan K."/>
            <person name="Land M."/>
            <person name="Hauser L."/>
            <person name="Chang Y.J."/>
            <person name="Jeffries C.D."/>
            <person name="Saunders E."/>
            <person name="Brettin T."/>
            <person name="Detter J.C."/>
            <person name="Chain P."/>
            <person name="Eichinger K."/>
            <person name="Huber H."/>
            <person name="Spring S."/>
            <person name="Rohde M."/>
            <person name="Goker M."/>
            <person name="Wirth R."/>
            <person name="Woyke T."/>
            <person name="Bristow J."/>
            <person name="Eisen J.A."/>
            <person name="Markowitz V."/>
            <person name="Hugenholtz P."/>
            <person name="Kyrpides N.C."/>
            <person name="Klenk H.P."/>
        </authorList>
    </citation>
    <scope>NUCLEOTIDE SEQUENCE [LARGE SCALE GENOMIC DNA]</scope>
    <source>
        <strain evidence="3">DSM 5631 / JCM 9629 / NBRC 100127 / Av18</strain>
    </source>
</reference>
<evidence type="ECO:0000313" key="2">
    <source>
        <dbReference type="EMBL" id="ADB57359.1"/>
    </source>
</evidence>